<dbReference type="HOGENOM" id="CLU_2101628_0_0_1"/>
<dbReference type="EMBL" id="JH598116">
    <property type="status" value="NOT_ANNOTATED_CDS"/>
    <property type="molecule type" value="Genomic_DNA"/>
</dbReference>
<dbReference type="InParanoid" id="M4BBV9"/>
<reference evidence="2" key="2">
    <citation type="submission" date="2015-06" db="UniProtKB">
        <authorList>
            <consortium name="EnsemblProtists"/>
        </authorList>
    </citation>
    <scope>IDENTIFICATION</scope>
    <source>
        <strain evidence="2">Emoy2</strain>
    </source>
</reference>
<dbReference type="EnsemblProtists" id="HpaT803774">
    <property type="protein sequence ID" value="HpaP803774"/>
    <property type="gene ID" value="HpaG803774"/>
</dbReference>
<evidence type="ECO:0000256" key="1">
    <source>
        <dbReference type="SAM" id="MobiDB-lite"/>
    </source>
</evidence>
<organism evidence="2 3">
    <name type="scientific">Hyaloperonospora arabidopsidis (strain Emoy2)</name>
    <name type="common">Downy mildew agent</name>
    <name type="synonym">Peronospora arabidopsidis</name>
    <dbReference type="NCBI Taxonomy" id="559515"/>
    <lineage>
        <taxon>Eukaryota</taxon>
        <taxon>Sar</taxon>
        <taxon>Stramenopiles</taxon>
        <taxon>Oomycota</taxon>
        <taxon>Peronosporomycetes</taxon>
        <taxon>Peronosporales</taxon>
        <taxon>Peronosporaceae</taxon>
        <taxon>Hyaloperonospora</taxon>
    </lineage>
</organism>
<name>M4BBV9_HYAAE</name>
<accession>M4BBV9</accession>
<reference evidence="3" key="1">
    <citation type="journal article" date="2010" name="Science">
        <title>Signatures of adaptation to obligate biotrophy in the Hyaloperonospora arabidopsidis genome.</title>
        <authorList>
            <person name="Baxter L."/>
            <person name="Tripathy S."/>
            <person name="Ishaque N."/>
            <person name="Boot N."/>
            <person name="Cabral A."/>
            <person name="Kemen E."/>
            <person name="Thines M."/>
            <person name="Ah-Fong A."/>
            <person name="Anderson R."/>
            <person name="Badejoko W."/>
            <person name="Bittner-Eddy P."/>
            <person name="Boore J.L."/>
            <person name="Chibucos M.C."/>
            <person name="Coates M."/>
            <person name="Dehal P."/>
            <person name="Delehaunty K."/>
            <person name="Dong S."/>
            <person name="Downton P."/>
            <person name="Dumas B."/>
            <person name="Fabro G."/>
            <person name="Fronick C."/>
            <person name="Fuerstenberg S.I."/>
            <person name="Fulton L."/>
            <person name="Gaulin E."/>
            <person name="Govers F."/>
            <person name="Hughes L."/>
            <person name="Humphray S."/>
            <person name="Jiang R.H."/>
            <person name="Judelson H."/>
            <person name="Kamoun S."/>
            <person name="Kyung K."/>
            <person name="Meijer H."/>
            <person name="Minx P."/>
            <person name="Morris P."/>
            <person name="Nelson J."/>
            <person name="Phuntumart V."/>
            <person name="Qutob D."/>
            <person name="Rehmany A."/>
            <person name="Rougon-Cardoso A."/>
            <person name="Ryden P."/>
            <person name="Torto-Alalibo T."/>
            <person name="Studholme D."/>
            <person name="Wang Y."/>
            <person name="Win J."/>
            <person name="Wood J."/>
            <person name="Clifton S.W."/>
            <person name="Rogers J."/>
            <person name="Van den Ackerveken G."/>
            <person name="Jones J.D."/>
            <person name="McDowell J.M."/>
            <person name="Beynon J."/>
            <person name="Tyler B.M."/>
        </authorList>
    </citation>
    <scope>NUCLEOTIDE SEQUENCE [LARGE SCALE GENOMIC DNA]</scope>
    <source>
        <strain evidence="3">Emoy2</strain>
    </source>
</reference>
<protein>
    <submittedName>
        <fullName evidence="2">Uncharacterized protein</fullName>
    </submittedName>
</protein>
<feature type="region of interest" description="Disordered" evidence="1">
    <location>
        <begin position="59"/>
        <end position="85"/>
    </location>
</feature>
<sequence>MPRLVPLPRRDATDDAVASRYTTVEELFASRMDSQVMCVQRKAAAAQYRFETAAGITATGTTSFSPPRKLRSESEASFTTARSEPGAGLKRLLELAVKRLRATTCTQVSVIASGTD</sequence>
<dbReference type="AlphaFoldDB" id="M4BBV9"/>
<evidence type="ECO:0000313" key="2">
    <source>
        <dbReference type="EnsemblProtists" id="HpaP803774"/>
    </source>
</evidence>
<evidence type="ECO:0000313" key="3">
    <source>
        <dbReference type="Proteomes" id="UP000011713"/>
    </source>
</evidence>
<keyword evidence="3" id="KW-1185">Reference proteome</keyword>
<dbReference type="VEuPathDB" id="FungiDB:HpaG803774"/>
<proteinExistence type="predicted"/>
<dbReference type="Proteomes" id="UP000011713">
    <property type="component" value="Unassembled WGS sequence"/>
</dbReference>